<comment type="caution">
    <text evidence="1">The sequence shown here is derived from an EMBL/GenBank/DDBJ whole genome shotgun (WGS) entry which is preliminary data.</text>
</comment>
<accession>A0ACC2L717</accession>
<organism evidence="1 2">
    <name type="scientific">Persea americana</name>
    <name type="common">Avocado</name>
    <dbReference type="NCBI Taxonomy" id="3435"/>
    <lineage>
        <taxon>Eukaryota</taxon>
        <taxon>Viridiplantae</taxon>
        <taxon>Streptophyta</taxon>
        <taxon>Embryophyta</taxon>
        <taxon>Tracheophyta</taxon>
        <taxon>Spermatophyta</taxon>
        <taxon>Magnoliopsida</taxon>
        <taxon>Magnoliidae</taxon>
        <taxon>Laurales</taxon>
        <taxon>Lauraceae</taxon>
        <taxon>Persea</taxon>
    </lineage>
</organism>
<sequence>MKILKLDHELAEFVENECRRDSWKGIITRLWPNTKYIEVIVTGSMSKYIRTLYFYSNGLPLASTKYGSSECFCLVNLNPLCKPSEVSYTFIPTVAYFEFLQIHINNGVVGCISTLKSLNEKEKSDLVDLVDVELGKEYELSQHTLVTGFKNKAPQFNFVCRKNVVLSIDADKTNEVDLQNAVNNAIKHLEPFGASLIEYTSYADTSSFPGHYVLYWKLSIYKAIGPLEVKVVEMGTFDKLVDYALSRGALMNQYKTPLCVILTPAIELLNSRVLSNYFSPKIPWNGKQNILIDGFDGCAFLDFIRDSDSRVSRVQEKTEEEEELEEFVNFEHYRDLIKHRRRGFTDEEGLKYVNKELEAKAAAPFASDRSYTAQPPQTKG</sequence>
<protein>
    <submittedName>
        <fullName evidence="1">Uncharacterized protein</fullName>
    </submittedName>
</protein>
<name>A0ACC2L717_PERAE</name>
<evidence type="ECO:0000313" key="1">
    <source>
        <dbReference type="EMBL" id="KAJ8629163.1"/>
    </source>
</evidence>
<keyword evidence="2" id="KW-1185">Reference proteome</keyword>
<evidence type="ECO:0000313" key="2">
    <source>
        <dbReference type="Proteomes" id="UP001234297"/>
    </source>
</evidence>
<proteinExistence type="predicted"/>
<dbReference type="Proteomes" id="UP001234297">
    <property type="component" value="Chromosome 7"/>
</dbReference>
<gene>
    <name evidence="1" type="ORF">MRB53_022486</name>
</gene>
<dbReference type="EMBL" id="CM056815">
    <property type="protein sequence ID" value="KAJ8629163.1"/>
    <property type="molecule type" value="Genomic_DNA"/>
</dbReference>
<reference evidence="1 2" key="1">
    <citation type="journal article" date="2022" name="Hortic Res">
        <title>A haplotype resolved chromosomal level avocado genome allows analysis of novel avocado genes.</title>
        <authorList>
            <person name="Nath O."/>
            <person name="Fletcher S.J."/>
            <person name="Hayward A."/>
            <person name="Shaw L.M."/>
            <person name="Masouleh A.K."/>
            <person name="Furtado A."/>
            <person name="Henry R.J."/>
            <person name="Mitter N."/>
        </authorList>
    </citation>
    <scope>NUCLEOTIDE SEQUENCE [LARGE SCALE GENOMIC DNA]</scope>
    <source>
        <strain evidence="2">cv. Hass</strain>
    </source>
</reference>